<dbReference type="InterPro" id="IPR022080">
    <property type="entry name" value="DUF3630"/>
</dbReference>
<dbReference type="EMBL" id="AUXT01000216">
    <property type="protein sequence ID" value="KZN41382.1"/>
    <property type="molecule type" value="Genomic_DNA"/>
</dbReference>
<accession>A0A166Y2M1</accession>
<dbReference type="RefSeq" id="WP_063379169.1">
    <property type="nucleotide sequence ID" value="NZ_AUXT01000216.1"/>
</dbReference>
<reference evidence="1 2" key="1">
    <citation type="submission" date="2013-07" db="EMBL/GenBank/DDBJ databases">
        <title>Comparative Genomic and Metabolomic Analysis of Twelve Strains of Pseudoalteromonas luteoviolacea.</title>
        <authorList>
            <person name="Vynne N.G."/>
            <person name="Mansson M."/>
            <person name="Gram L."/>
        </authorList>
    </citation>
    <scope>NUCLEOTIDE SEQUENCE [LARGE SCALE GENOMIC DNA]</scope>
    <source>
        <strain evidence="1 2">NCIMB 1942</strain>
    </source>
</reference>
<organism evidence="1 2">
    <name type="scientific">Pseudoalteromonas luteoviolacea NCIMB 1942</name>
    <dbReference type="NCBI Taxonomy" id="1365253"/>
    <lineage>
        <taxon>Bacteria</taxon>
        <taxon>Pseudomonadati</taxon>
        <taxon>Pseudomonadota</taxon>
        <taxon>Gammaproteobacteria</taxon>
        <taxon>Alteromonadales</taxon>
        <taxon>Pseudoalteromonadaceae</taxon>
        <taxon>Pseudoalteromonas</taxon>
    </lineage>
</organism>
<dbReference type="Pfam" id="PF12305">
    <property type="entry name" value="DUF3630"/>
    <property type="match status" value="1"/>
</dbReference>
<evidence type="ECO:0000313" key="1">
    <source>
        <dbReference type="EMBL" id="KZN41382.1"/>
    </source>
</evidence>
<sequence length="99" mass="11786">MTKITYLEEQDVLLIRPSILPDSDDFQLWGEVFLTMDKLKIIEFNQGADRHQWRFEFDQQPFAMNYEYYSESIWISPEGIDASTLMSFLHTTLCLNLQQ</sequence>
<evidence type="ECO:0008006" key="3">
    <source>
        <dbReference type="Google" id="ProtNLM"/>
    </source>
</evidence>
<dbReference type="Proteomes" id="UP000076587">
    <property type="component" value="Unassembled WGS sequence"/>
</dbReference>
<dbReference type="AlphaFoldDB" id="A0A166Y2M1"/>
<protein>
    <recommendedName>
        <fullName evidence="3">DUF3630 domain-containing protein</fullName>
    </recommendedName>
</protein>
<gene>
    <name evidence="1" type="ORF">N482_03520</name>
</gene>
<dbReference type="OrthoDB" id="6389032at2"/>
<name>A0A166Y2M1_9GAMM</name>
<proteinExistence type="predicted"/>
<evidence type="ECO:0000313" key="2">
    <source>
        <dbReference type="Proteomes" id="UP000076587"/>
    </source>
</evidence>
<comment type="caution">
    <text evidence="1">The sequence shown here is derived from an EMBL/GenBank/DDBJ whole genome shotgun (WGS) entry which is preliminary data.</text>
</comment>
<dbReference type="PATRIC" id="fig|1365253.3.peg.4916"/>